<dbReference type="EMBL" id="JAAGOX010000012">
    <property type="protein sequence ID" value="NDW45286.1"/>
    <property type="molecule type" value="Genomic_DNA"/>
</dbReference>
<protein>
    <submittedName>
        <fullName evidence="1">Uncharacterized protein</fullName>
    </submittedName>
</protein>
<dbReference type="RefSeq" id="WP_164129326.1">
    <property type="nucleotide sequence ID" value="NZ_JAAGOX010000012.1"/>
</dbReference>
<proteinExistence type="predicted"/>
<gene>
    <name evidence="1" type="ORF">G0P99_09960</name>
</gene>
<comment type="caution">
    <text evidence="1">The sequence shown here is derived from an EMBL/GenBank/DDBJ whole genome shotgun (WGS) entry which is preliminary data.</text>
</comment>
<accession>A0A6B2NMH7</accession>
<name>A0A6B2NMH7_9RHOB</name>
<organism evidence="1">
    <name type="scientific">Ruegeria sp. PrR005</name>
    <dbReference type="NCBI Taxonomy" id="2706882"/>
    <lineage>
        <taxon>Bacteria</taxon>
        <taxon>Pseudomonadati</taxon>
        <taxon>Pseudomonadota</taxon>
        <taxon>Alphaproteobacteria</taxon>
        <taxon>Rhodobacterales</taxon>
        <taxon>Roseobacteraceae</taxon>
        <taxon>Ruegeria</taxon>
    </lineage>
</organism>
<sequence>MPKLVTAVLAFVIAVAVGGYGARRMADGAMMAAGAGVGLTTGIGLTT</sequence>
<evidence type="ECO:0000313" key="1">
    <source>
        <dbReference type="EMBL" id="NDW45286.1"/>
    </source>
</evidence>
<reference evidence="1" key="1">
    <citation type="submission" date="2020-02" db="EMBL/GenBank/DDBJ databases">
        <title>Delineation of the pyrene-degrading pathway in Roseobacter clade bacteria by genomic analysis.</title>
        <authorList>
            <person name="Zhou H."/>
            <person name="Wang H."/>
        </authorList>
    </citation>
    <scope>NUCLEOTIDE SEQUENCE</scope>
    <source>
        <strain evidence="1">PrR005</strain>
    </source>
</reference>
<dbReference type="AlphaFoldDB" id="A0A6B2NMH7"/>